<gene>
    <name evidence="3" type="primary">Lancl3</name>
    <name evidence="3" type="ORF">AWC38_SpisGene3979</name>
</gene>
<dbReference type="PRINTS" id="PR01951">
    <property type="entry name" value="LANCEUKARYTE"/>
</dbReference>
<dbReference type="GO" id="GO:0031179">
    <property type="term" value="P:peptide modification"/>
    <property type="evidence" value="ECO:0007669"/>
    <property type="project" value="InterPro"/>
</dbReference>
<feature type="binding site" evidence="2">
    <location>
        <position position="286"/>
    </location>
    <ligand>
        <name>Zn(2+)</name>
        <dbReference type="ChEBI" id="CHEBI:29105"/>
    </ligand>
</feature>
<dbReference type="PANTHER" id="PTHR12736:SF7">
    <property type="entry name" value="LANC-LIKE PROTEIN 3"/>
    <property type="match status" value="1"/>
</dbReference>
<evidence type="ECO:0000313" key="4">
    <source>
        <dbReference type="Proteomes" id="UP000225706"/>
    </source>
</evidence>
<name>A0A2B4SPZ8_STYPI</name>
<dbReference type="InterPro" id="IPR012341">
    <property type="entry name" value="6hp_glycosidase-like_sf"/>
</dbReference>
<dbReference type="Pfam" id="PF05147">
    <property type="entry name" value="LANC_like"/>
    <property type="match status" value="1"/>
</dbReference>
<dbReference type="GO" id="GO:0046872">
    <property type="term" value="F:metal ion binding"/>
    <property type="evidence" value="ECO:0007669"/>
    <property type="project" value="UniProtKB-KW"/>
</dbReference>
<accession>A0A2B4SPZ8</accession>
<protein>
    <submittedName>
        <fullName evidence="3">LanC-like protein 3</fullName>
    </submittedName>
</protein>
<keyword evidence="4" id="KW-1185">Reference proteome</keyword>
<evidence type="ECO:0000256" key="2">
    <source>
        <dbReference type="PIRSR" id="PIRSR607822-1"/>
    </source>
</evidence>
<dbReference type="InterPro" id="IPR020464">
    <property type="entry name" value="LanC-like_prot_euk"/>
</dbReference>
<dbReference type="OrthoDB" id="10257263at2759"/>
<evidence type="ECO:0000313" key="3">
    <source>
        <dbReference type="EMBL" id="PFX31189.1"/>
    </source>
</evidence>
<comment type="caution">
    <text evidence="3">The sequence shown here is derived from an EMBL/GenBank/DDBJ whole genome shotgun (WGS) entry which is preliminary data.</text>
</comment>
<proteinExistence type="inferred from homology"/>
<dbReference type="SMART" id="SM01260">
    <property type="entry name" value="LANC_like"/>
    <property type="match status" value="1"/>
</dbReference>
<dbReference type="GO" id="GO:0005975">
    <property type="term" value="P:carbohydrate metabolic process"/>
    <property type="evidence" value="ECO:0007669"/>
    <property type="project" value="InterPro"/>
</dbReference>
<dbReference type="FunFam" id="1.50.10.10:FF:000012">
    <property type="entry name" value="LanC-like protein 3"/>
    <property type="match status" value="1"/>
</dbReference>
<evidence type="ECO:0000256" key="1">
    <source>
        <dbReference type="ARBA" id="ARBA00007179"/>
    </source>
</evidence>
<dbReference type="PRINTS" id="PR01950">
    <property type="entry name" value="LANCSUPER"/>
</dbReference>
<dbReference type="InterPro" id="IPR007822">
    <property type="entry name" value="LANC-like"/>
</dbReference>
<organism evidence="3 4">
    <name type="scientific">Stylophora pistillata</name>
    <name type="common">Smooth cauliflower coral</name>
    <dbReference type="NCBI Taxonomy" id="50429"/>
    <lineage>
        <taxon>Eukaryota</taxon>
        <taxon>Metazoa</taxon>
        <taxon>Cnidaria</taxon>
        <taxon>Anthozoa</taxon>
        <taxon>Hexacorallia</taxon>
        <taxon>Scleractinia</taxon>
        <taxon>Astrocoeniina</taxon>
        <taxon>Pocilloporidae</taxon>
        <taxon>Stylophora</taxon>
    </lineage>
</organism>
<comment type="similarity">
    <text evidence="1">Belongs to the LanC-like protein family.</text>
</comment>
<dbReference type="SUPFAM" id="SSF158745">
    <property type="entry name" value="LanC-like"/>
    <property type="match status" value="1"/>
</dbReference>
<dbReference type="AlphaFoldDB" id="A0A2B4SPZ8"/>
<feature type="binding site" evidence="2">
    <location>
        <position position="333"/>
    </location>
    <ligand>
        <name>Zn(2+)</name>
        <dbReference type="ChEBI" id="CHEBI:29105"/>
    </ligand>
</feature>
<dbReference type="EMBL" id="LSMT01000039">
    <property type="protein sequence ID" value="PFX31189.1"/>
    <property type="molecule type" value="Genomic_DNA"/>
</dbReference>
<dbReference type="CDD" id="cd04794">
    <property type="entry name" value="euk_LANCL"/>
    <property type="match status" value="1"/>
</dbReference>
<dbReference type="Proteomes" id="UP000225706">
    <property type="component" value="Unassembled WGS sequence"/>
</dbReference>
<reference evidence="4" key="1">
    <citation type="journal article" date="2017" name="bioRxiv">
        <title>Comparative analysis of the genomes of Stylophora pistillata and Acropora digitifera provides evidence for extensive differences between species of corals.</title>
        <authorList>
            <person name="Voolstra C.R."/>
            <person name="Li Y."/>
            <person name="Liew Y.J."/>
            <person name="Baumgarten S."/>
            <person name="Zoccola D."/>
            <person name="Flot J.-F."/>
            <person name="Tambutte S."/>
            <person name="Allemand D."/>
            <person name="Aranda M."/>
        </authorList>
    </citation>
    <scope>NUCLEOTIDE SEQUENCE [LARGE SCALE GENOMIC DNA]</scope>
</reference>
<keyword evidence="2" id="KW-0862">Zinc</keyword>
<keyword evidence="2" id="KW-0479">Metal-binding</keyword>
<dbReference type="GO" id="GO:0005886">
    <property type="term" value="C:plasma membrane"/>
    <property type="evidence" value="ECO:0007669"/>
    <property type="project" value="TreeGrafter"/>
</dbReference>
<dbReference type="Gene3D" id="1.50.10.10">
    <property type="match status" value="1"/>
</dbReference>
<dbReference type="PANTHER" id="PTHR12736">
    <property type="entry name" value="LANC-LIKE PROTEIN"/>
    <property type="match status" value="1"/>
</dbReference>
<sequence>MIRSRPRYFVNQYQQFSGTLSNVEYLRDLVKRILQLIEEKSPPQRASRDGGVYVGAAGIGYAFLSVAECTEFSNIRDQCFGKSLEYMKVSLQEVSRTSPYDDGIGASFLLGHAGIYAVSALVFNTLGYQQEAEQCVQNYLEMAKICQPLNFFRPGSDELFVGRAGYLCGSLLLNKKLGRTVVPPEVTRPLFDAIIESGRQYSQSHHSQSPLMYSYYRTEYLGAGHGLSSILQMLLNFPEHFNKRKDVESLIHQAVDYVLACEGPNGNYPPVPGEVRDQEDELVHWCHGAPGVVYLLAKAYLTWEDDKYLHAMKRCAALTWQKGLLHKGPGICHGVAGSGYVFLLLYRLTKEDQYLYRAQKFSEFMQTEEFQKGARTPDSPFSLFEGLAGTVCFYADLLNPSEAAFPFFEVFS</sequence>
<feature type="binding site" evidence="2">
    <location>
        <position position="332"/>
    </location>
    <ligand>
        <name>Zn(2+)</name>
        <dbReference type="ChEBI" id="CHEBI:29105"/>
    </ligand>
</feature>